<organism evidence="2 3">
    <name type="scientific">Neokomagataea tanensis NBRC 106556</name>
    <dbReference type="NCBI Taxonomy" id="1223519"/>
    <lineage>
        <taxon>Bacteria</taxon>
        <taxon>Pseudomonadati</taxon>
        <taxon>Pseudomonadota</taxon>
        <taxon>Alphaproteobacteria</taxon>
        <taxon>Acetobacterales</taxon>
        <taxon>Acetobacteraceae</taxon>
        <taxon>Neokomagataea</taxon>
    </lineage>
</organism>
<feature type="region of interest" description="Disordered" evidence="1">
    <location>
        <begin position="51"/>
        <end position="104"/>
    </location>
</feature>
<accession>A0ABQ0QHG6</accession>
<evidence type="ECO:0000313" key="3">
    <source>
        <dbReference type="Proteomes" id="UP001062443"/>
    </source>
</evidence>
<name>A0ABQ0QHG6_9PROT</name>
<reference evidence="2" key="1">
    <citation type="submission" date="2013-04" db="EMBL/GenBank/DDBJ databases">
        <title>The genome sequencing project of 58 acetic acid bacteria.</title>
        <authorList>
            <person name="Okamoto-Kainuma A."/>
            <person name="Ishikawa M."/>
            <person name="Umino S."/>
            <person name="Koizumi Y."/>
            <person name="Shiwa Y."/>
            <person name="Yoshikawa H."/>
            <person name="Matsutani M."/>
            <person name="Matsushita K."/>
        </authorList>
    </citation>
    <scope>NUCLEOTIDE SEQUENCE</scope>
    <source>
        <strain evidence="2">NBRC 106556</strain>
    </source>
</reference>
<sequence>MPGFLPAFISEAATVTVARHESGHPVIRPSPQNAAPQQSLRFFQNIPKAYPAHRPALAEHATPPPQSAYAPQKQMRDYSTPSEEIELPLQDERFEYAPPVPQKA</sequence>
<comment type="caution">
    <text evidence="2">The sequence shown here is derived from an EMBL/GenBank/DDBJ whole genome shotgun (WGS) entry which is preliminary data.</text>
</comment>
<evidence type="ECO:0000256" key="1">
    <source>
        <dbReference type="SAM" id="MobiDB-lite"/>
    </source>
</evidence>
<dbReference type="Proteomes" id="UP001062443">
    <property type="component" value="Unassembled WGS sequence"/>
</dbReference>
<proteinExistence type="predicted"/>
<keyword evidence="3" id="KW-1185">Reference proteome</keyword>
<dbReference type="EMBL" id="BAQB01000005">
    <property type="protein sequence ID" value="GBR44919.1"/>
    <property type="molecule type" value="Genomic_DNA"/>
</dbReference>
<evidence type="ECO:0000313" key="2">
    <source>
        <dbReference type="EMBL" id="GBR44919.1"/>
    </source>
</evidence>
<gene>
    <name evidence="2" type="ORF">AA106556_0589</name>
</gene>
<protein>
    <submittedName>
        <fullName evidence="2">Uncharacterized protein</fullName>
    </submittedName>
</protein>